<feature type="domain" description="Purine catabolism PurC-like" evidence="1">
    <location>
        <begin position="16"/>
        <end position="129"/>
    </location>
</feature>
<evidence type="ECO:0000313" key="4">
    <source>
        <dbReference type="Proteomes" id="UP001165368"/>
    </source>
</evidence>
<name>A0ABS9L9J7_9MICC</name>
<dbReference type="RefSeq" id="WP_237822405.1">
    <property type="nucleotide sequence ID" value="NZ_JAKLTQ010000012.1"/>
</dbReference>
<dbReference type="InterPro" id="IPR025736">
    <property type="entry name" value="PucR_C-HTH_dom"/>
</dbReference>
<feature type="domain" description="PucR C-terminal helix-turn-helix" evidence="2">
    <location>
        <begin position="458"/>
        <end position="515"/>
    </location>
</feature>
<dbReference type="InterPro" id="IPR012914">
    <property type="entry name" value="PucR_dom"/>
</dbReference>
<evidence type="ECO:0000259" key="2">
    <source>
        <dbReference type="Pfam" id="PF13556"/>
    </source>
</evidence>
<dbReference type="Proteomes" id="UP001165368">
    <property type="component" value="Unassembled WGS sequence"/>
</dbReference>
<reference evidence="3" key="1">
    <citation type="submission" date="2022-01" db="EMBL/GenBank/DDBJ databases">
        <authorList>
            <person name="Jo J.-H."/>
            <person name="Im W.-T."/>
        </authorList>
    </citation>
    <scope>NUCLEOTIDE SEQUENCE</scope>
    <source>
        <strain evidence="3">I2-34</strain>
    </source>
</reference>
<sequence>MIDARGSVPFLTLGEIAAAPSLKVAAVVAGDPARSITGAHTSEIHDPGRWFEPGSIMLTTGLRFVGAEDDAGLAQHLVASLRGAGVAALFFGVGVYFDRVPVTLVAACRAGAFPLYTVAAEVPFYVVENFVNQSKVSPDSYQLKRAMRLTNDLLEAMSHEDPTRALISRLGATCRGTAVLYEESGRVVESTGEGPVHLIWNEVQHGAGAGAFDVGRWKVMARPLVLRGNGYRLAVASRNAGVVEDLGEVLLETTQRLLGAISGINQLAMSRERHEGIQLLTALQDGIPGSRELRFWERMRPFRFEPYTRLRAAVAQGLDNAPLPPALVPRLLEYAGRSGLGLLLAESGRTPESPPGFQAVVSESAVLDGWLQLFRGEASIGLSEPYGDLAATPEAFREAETAAGIARRAAASGAGREAGIVRLDEVDPVSWLLARRDSPREADKLARYVDALRRDPGLLRTVVRYLAMDMDVARTAESLFLHGNTVRYRLRKAEELVGGRLSEAAVVANLYLALQEEIAAEHAARVPGDRIDKIF</sequence>
<dbReference type="Pfam" id="PF07905">
    <property type="entry name" value="PucR"/>
    <property type="match status" value="1"/>
</dbReference>
<accession>A0ABS9L9J7</accession>
<organism evidence="3 4">
    <name type="scientific">Arthrobacter hankyongi</name>
    <dbReference type="NCBI Taxonomy" id="2904801"/>
    <lineage>
        <taxon>Bacteria</taxon>
        <taxon>Bacillati</taxon>
        <taxon>Actinomycetota</taxon>
        <taxon>Actinomycetes</taxon>
        <taxon>Micrococcales</taxon>
        <taxon>Micrococcaceae</taxon>
        <taxon>Arthrobacter</taxon>
    </lineage>
</organism>
<dbReference type="PANTHER" id="PTHR33744:SF7">
    <property type="entry name" value="PUCR FAMILY TRANSCRIPTIONAL REGULATOR"/>
    <property type="match status" value="1"/>
</dbReference>
<evidence type="ECO:0000313" key="3">
    <source>
        <dbReference type="EMBL" id="MCG2623271.1"/>
    </source>
</evidence>
<dbReference type="InterPro" id="IPR042070">
    <property type="entry name" value="PucR_C-HTH_sf"/>
</dbReference>
<gene>
    <name evidence="3" type="ORF">LVY72_15335</name>
</gene>
<evidence type="ECO:0000259" key="1">
    <source>
        <dbReference type="Pfam" id="PF07905"/>
    </source>
</evidence>
<dbReference type="PANTHER" id="PTHR33744">
    <property type="entry name" value="CARBOHYDRATE DIACID REGULATOR"/>
    <property type="match status" value="1"/>
</dbReference>
<dbReference type="Gene3D" id="1.10.10.2840">
    <property type="entry name" value="PucR C-terminal helix-turn-helix domain"/>
    <property type="match status" value="1"/>
</dbReference>
<dbReference type="EMBL" id="JAKLTQ010000012">
    <property type="protein sequence ID" value="MCG2623271.1"/>
    <property type="molecule type" value="Genomic_DNA"/>
</dbReference>
<comment type="caution">
    <text evidence="3">The sequence shown here is derived from an EMBL/GenBank/DDBJ whole genome shotgun (WGS) entry which is preliminary data.</text>
</comment>
<protein>
    <submittedName>
        <fullName evidence="3">PucR family transcriptional regulator</fullName>
    </submittedName>
</protein>
<proteinExistence type="predicted"/>
<dbReference type="Pfam" id="PF13556">
    <property type="entry name" value="HTH_30"/>
    <property type="match status" value="1"/>
</dbReference>
<dbReference type="InterPro" id="IPR051448">
    <property type="entry name" value="CdaR-like_regulators"/>
</dbReference>
<keyword evidence="4" id="KW-1185">Reference proteome</keyword>